<proteinExistence type="predicted"/>
<evidence type="ECO:0000313" key="1">
    <source>
        <dbReference type="EMBL" id="CDP03460.1"/>
    </source>
</evidence>
<sequence>MLSVHERIKDRLIGAEQEIITLNLIELAGYSSCGGALDLNSPLVIHFCRLSSWCCALGDI</sequence>
<dbReference type="EMBL" id="HG739094">
    <property type="protein sequence ID" value="CDP03460.1"/>
    <property type="molecule type" value="Genomic_DNA"/>
</dbReference>
<accession>A0A068U4H0</accession>
<organism evidence="1 2">
    <name type="scientific">Coffea canephora</name>
    <name type="common">Robusta coffee</name>
    <dbReference type="NCBI Taxonomy" id="49390"/>
    <lineage>
        <taxon>Eukaryota</taxon>
        <taxon>Viridiplantae</taxon>
        <taxon>Streptophyta</taxon>
        <taxon>Embryophyta</taxon>
        <taxon>Tracheophyta</taxon>
        <taxon>Spermatophyta</taxon>
        <taxon>Magnoliopsida</taxon>
        <taxon>eudicotyledons</taxon>
        <taxon>Gunneridae</taxon>
        <taxon>Pentapetalae</taxon>
        <taxon>asterids</taxon>
        <taxon>lamiids</taxon>
        <taxon>Gentianales</taxon>
        <taxon>Rubiaceae</taxon>
        <taxon>Ixoroideae</taxon>
        <taxon>Gardenieae complex</taxon>
        <taxon>Bertiereae - Coffeeae clade</taxon>
        <taxon>Coffeeae</taxon>
        <taxon>Coffea</taxon>
    </lineage>
</organism>
<dbReference type="Proteomes" id="UP000295252">
    <property type="component" value="Chromosome V"/>
</dbReference>
<gene>
    <name evidence="1" type="ORF">GSCOC_T00015228001</name>
</gene>
<protein>
    <submittedName>
        <fullName evidence="1">Uncharacterized protein</fullName>
    </submittedName>
</protein>
<reference evidence="2" key="1">
    <citation type="journal article" date="2014" name="Science">
        <title>The coffee genome provides insight into the convergent evolution of caffeine biosynthesis.</title>
        <authorList>
            <person name="Denoeud F."/>
            <person name="Carretero-Paulet L."/>
            <person name="Dereeper A."/>
            <person name="Droc G."/>
            <person name="Guyot R."/>
            <person name="Pietrella M."/>
            <person name="Zheng C."/>
            <person name="Alberti A."/>
            <person name="Anthony F."/>
            <person name="Aprea G."/>
            <person name="Aury J.M."/>
            <person name="Bento P."/>
            <person name="Bernard M."/>
            <person name="Bocs S."/>
            <person name="Campa C."/>
            <person name="Cenci A."/>
            <person name="Combes M.C."/>
            <person name="Crouzillat D."/>
            <person name="Da Silva C."/>
            <person name="Daddiego L."/>
            <person name="De Bellis F."/>
            <person name="Dussert S."/>
            <person name="Garsmeur O."/>
            <person name="Gayraud T."/>
            <person name="Guignon V."/>
            <person name="Jahn K."/>
            <person name="Jamilloux V."/>
            <person name="Joet T."/>
            <person name="Labadie K."/>
            <person name="Lan T."/>
            <person name="Leclercq J."/>
            <person name="Lepelley M."/>
            <person name="Leroy T."/>
            <person name="Li L.T."/>
            <person name="Librado P."/>
            <person name="Lopez L."/>
            <person name="Munoz A."/>
            <person name="Noel B."/>
            <person name="Pallavicini A."/>
            <person name="Perrotta G."/>
            <person name="Poncet V."/>
            <person name="Pot D."/>
            <person name="Priyono X."/>
            <person name="Rigoreau M."/>
            <person name="Rouard M."/>
            <person name="Rozas J."/>
            <person name="Tranchant-Dubreuil C."/>
            <person name="VanBuren R."/>
            <person name="Zhang Q."/>
            <person name="Andrade A.C."/>
            <person name="Argout X."/>
            <person name="Bertrand B."/>
            <person name="de Kochko A."/>
            <person name="Graziosi G."/>
            <person name="Henry R.J."/>
            <person name="Jayarama X."/>
            <person name="Ming R."/>
            <person name="Nagai C."/>
            <person name="Rounsley S."/>
            <person name="Sankoff D."/>
            <person name="Giuliano G."/>
            <person name="Albert V.A."/>
            <person name="Wincker P."/>
            <person name="Lashermes P."/>
        </authorList>
    </citation>
    <scope>NUCLEOTIDE SEQUENCE [LARGE SCALE GENOMIC DNA]</scope>
    <source>
        <strain evidence="2">cv. DH200-94</strain>
    </source>
</reference>
<name>A0A068U4H0_COFCA</name>
<keyword evidence="2" id="KW-1185">Reference proteome</keyword>
<evidence type="ECO:0000313" key="2">
    <source>
        <dbReference type="Proteomes" id="UP000295252"/>
    </source>
</evidence>
<dbReference type="InParanoid" id="A0A068U4H0"/>
<dbReference type="Gramene" id="CDP03460">
    <property type="protein sequence ID" value="CDP03460"/>
    <property type="gene ID" value="GSCOC_T00015228001"/>
</dbReference>
<dbReference type="AlphaFoldDB" id="A0A068U4H0"/>